<dbReference type="InterPro" id="IPR014018">
    <property type="entry name" value="SecA_motor_DEAD"/>
</dbReference>
<dbReference type="InterPro" id="IPR044722">
    <property type="entry name" value="SecA_SF2_C"/>
</dbReference>
<feature type="binding site" evidence="10">
    <location>
        <position position="85"/>
    </location>
    <ligand>
        <name>ATP</name>
        <dbReference type="ChEBI" id="CHEBI:30616"/>
    </ligand>
</feature>
<comment type="similarity">
    <text evidence="10">Belongs to the SecA family.</text>
</comment>
<dbReference type="CDD" id="cd17928">
    <property type="entry name" value="DEXDc_SecA"/>
    <property type="match status" value="1"/>
</dbReference>
<feature type="binding site" evidence="10">
    <location>
        <position position="516"/>
    </location>
    <ligand>
        <name>ATP</name>
        <dbReference type="ChEBI" id="CHEBI:30616"/>
    </ligand>
</feature>
<keyword evidence="1 10" id="KW-0813">Transport</keyword>
<evidence type="ECO:0000256" key="3">
    <source>
        <dbReference type="ARBA" id="ARBA00022490"/>
    </source>
</evidence>
<dbReference type="HAMAP" id="MF_01382">
    <property type="entry name" value="SecA"/>
    <property type="match status" value="1"/>
</dbReference>
<evidence type="ECO:0000256" key="1">
    <source>
        <dbReference type="ARBA" id="ARBA00022448"/>
    </source>
</evidence>
<proteinExistence type="inferred from homology"/>
<dbReference type="SUPFAM" id="SSF52540">
    <property type="entry name" value="P-loop containing nucleoside triphosphate hydrolases"/>
    <property type="match status" value="2"/>
</dbReference>
<dbReference type="PROSITE" id="PS51196">
    <property type="entry name" value="SECA_MOTOR_DEAD"/>
    <property type="match status" value="1"/>
</dbReference>
<dbReference type="FunFam" id="3.90.1440.10:FF:000002">
    <property type="entry name" value="Protein translocase subunit SecA"/>
    <property type="match status" value="1"/>
</dbReference>
<reference evidence="14" key="1">
    <citation type="submission" date="2017-09" db="EMBL/GenBank/DDBJ databases">
        <title>Depth-based differentiation of microbial function through sediment-hosted aquifers and enrichment of novel symbionts in the deep terrestrial subsurface.</title>
        <authorList>
            <person name="Probst A.J."/>
            <person name="Ladd B."/>
            <person name="Jarett J.K."/>
            <person name="Geller-Mcgrath D.E."/>
            <person name="Sieber C.M.K."/>
            <person name="Emerson J.B."/>
            <person name="Anantharaman K."/>
            <person name="Thomas B.C."/>
            <person name="Malmstrom R."/>
            <person name="Stieglmeier M."/>
            <person name="Klingl A."/>
            <person name="Woyke T."/>
            <person name="Ryan C.M."/>
            <person name="Banfield J.F."/>
        </authorList>
    </citation>
    <scope>NUCLEOTIDE SEQUENCE [LARGE SCALE GENOMIC DNA]</scope>
</reference>
<dbReference type="GO" id="GO:0065002">
    <property type="term" value="P:intracellular protein transmembrane transport"/>
    <property type="evidence" value="ECO:0007669"/>
    <property type="project" value="UniProtKB-UniRule"/>
</dbReference>
<evidence type="ECO:0000259" key="11">
    <source>
        <dbReference type="PROSITE" id="PS51192"/>
    </source>
</evidence>
<dbReference type="InterPro" id="IPR011130">
    <property type="entry name" value="SecA_preprotein_X-link_dom"/>
</dbReference>
<keyword evidence="5 10" id="KW-0067">ATP-binding</keyword>
<comment type="function">
    <text evidence="10">Part of the Sec protein translocase complex. Interacts with the SecYEG preprotein conducting channel. Has a central role in coupling the hydrolysis of ATP to the transfer of proteins into and across the cell membrane, serving as an ATP-driven molecular motor driving the stepwise translocation of polypeptide chains across the membrane.</text>
</comment>
<keyword evidence="2 10" id="KW-1003">Cell membrane</keyword>
<dbReference type="GO" id="GO:0043952">
    <property type="term" value="P:protein transport by the Sec complex"/>
    <property type="evidence" value="ECO:0007669"/>
    <property type="project" value="TreeGrafter"/>
</dbReference>
<dbReference type="PANTHER" id="PTHR30612">
    <property type="entry name" value="SECA INNER MEMBRANE COMPONENT OF SEC PROTEIN SECRETION SYSTEM"/>
    <property type="match status" value="1"/>
</dbReference>
<comment type="catalytic activity">
    <reaction evidence="10">
        <text>ATP + H2O + cellular proteinSide 1 = ADP + phosphate + cellular proteinSide 2.</text>
        <dbReference type="EC" id="7.4.2.8"/>
    </reaction>
</comment>
<comment type="subunit">
    <text evidence="10">Monomer and homodimer. Part of the essential Sec protein translocation apparatus which comprises SecA, SecYEG and auxiliary proteins SecDF. Other proteins may also be involved.</text>
</comment>
<keyword evidence="8 10" id="KW-0811">Translocation</keyword>
<dbReference type="GO" id="GO:0017038">
    <property type="term" value="P:protein import"/>
    <property type="evidence" value="ECO:0007669"/>
    <property type="project" value="InterPro"/>
</dbReference>
<keyword evidence="9 10" id="KW-0472">Membrane</keyword>
<dbReference type="GO" id="GO:0031522">
    <property type="term" value="C:cell envelope Sec protein transport complex"/>
    <property type="evidence" value="ECO:0007669"/>
    <property type="project" value="TreeGrafter"/>
</dbReference>
<dbReference type="SMART" id="SM00957">
    <property type="entry name" value="SecA_DEAD"/>
    <property type="match status" value="1"/>
</dbReference>
<feature type="domain" description="Helicase ATP-binding" evidence="11">
    <location>
        <begin position="87"/>
        <end position="270"/>
    </location>
</feature>
<evidence type="ECO:0000256" key="6">
    <source>
        <dbReference type="ARBA" id="ARBA00022927"/>
    </source>
</evidence>
<dbReference type="SUPFAM" id="SSF81767">
    <property type="entry name" value="Pre-protein crosslinking domain of SecA"/>
    <property type="match status" value="1"/>
</dbReference>
<dbReference type="AlphaFoldDB" id="A0A2H0X0G3"/>
<dbReference type="GO" id="GO:0005524">
    <property type="term" value="F:ATP binding"/>
    <property type="evidence" value="ECO:0007669"/>
    <property type="project" value="UniProtKB-UniRule"/>
</dbReference>
<dbReference type="EMBL" id="PEYY01000127">
    <property type="protein sequence ID" value="PIS17679.1"/>
    <property type="molecule type" value="Genomic_DNA"/>
</dbReference>
<dbReference type="SMART" id="SM00958">
    <property type="entry name" value="SecA_PP_bind"/>
    <property type="match status" value="1"/>
</dbReference>
<dbReference type="InterPro" id="IPR014001">
    <property type="entry name" value="Helicase_ATP-bd"/>
</dbReference>
<evidence type="ECO:0000256" key="2">
    <source>
        <dbReference type="ARBA" id="ARBA00022475"/>
    </source>
</evidence>
<dbReference type="PANTHER" id="PTHR30612:SF0">
    <property type="entry name" value="CHLOROPLAST PROTEIN-TRANSPORTING ATPASE"/>
    <property type="match status" value="1"/>
</dbReference>
<evidence type="ECO:0000256" key="9">
    <source>
        <dbReference type="ARBA" id="ARBA00023136"/>
    </source>
</evidence>
<keyword evidence="3 10" id="KW-0963">Cytoplasm</keyword>
<evidence type="ECO:0000313" key="13">
    <source>
        <dbReference type="EMBL" id="PIS17679.1"/>
    </source>
</evidence>
<evidence type="ECO:0000256" key="4">
    <source>
        <dbReference type="ARBA" id="ARBA00022741"/>
    </source>
</evidence>
<dbReference type="PRINTS" id="PR00906">
    <property type="entry name" value="SECA"/>
</dbReference>
<protein>
    <recommendedName>
        <fullName evidence="10">Protein translocase subunit SecA</fullName>
        <ecNumber evidence="10">7.4.2.8</ecNumber>
    </recommendedName>
</protein>
<organism evidence="13 14">
    <name type="scientific">Candidatus Collierbacteria bacterium CG09_land_8_20_14_0_10_46_12</name>
    <dbReference type="NCBI Taxonomy" id="1974533"/>
    <lineage>
        <taxon>Bacteria</taxon>
        <taxon>Candidatus Collieribacteriota</taxon>
    </lineage>
</organism>
<dbReference type="Proteomes" id="UP000229574">
    <property type="component" value="Unassembled WGS sequence"/>
</dbReference>
<evidence type="ECO:0000256" key="10">
    <source>
        <dbReference type="HAMAP-Rule" id="MF_01382"/>
    </source>
</evidence>
<dbReference type="Pfam" id="PF07517">
    <property type="entry name" value="SecA_DEAD"/>
    <property type="match status" value="1"/>
</dbReference>
<gene>
    <name evidence="10" type="primary">secA</name>
    <name evidence="13" type="ORF">COT54_03385</name>
</gene>
<comment type="caution">
    <text evidence="13">The sequence shown here is derived from an EMBL/GenBank/DDBJ whole genome shotgun (WGS) entry which is preliminary data.</text>
</comment>
<dbReference type="GO" id="GO:0008564">
    <property type="term" value="F:protein-exporting ATPase activity"/>
    <property type="evidence" value="ECO:0007669"/>
    <property type="project" value="UniProtKB-EC"/>
</dbReference>
<dbReference type="InterPro" id="IPR027417">
    <property type="entry name" value="P-loop_NTPase"/>
</dbReference>
<keyword evidence="7 10" id="KW-1278">Translocase</keyword>
<dbReference type="Gene3D" id="3.90.1440.10">
    <property type="entry name" value="SecA, preprotein cross-linking domain"/>
    <property type="match status" value="1"/>
</dbReference>
<feature type="domain" description="SecA family profile" evidence="12">
    <location>
        <begin position="1"/>
        <end position="525"/>
    </location>
</feature>
<dbReference type="InterPro" id="IPR036670">
    <property type="entry name" value="SecA_X-link_sf"/>
</dbReference>
<dbReference type="PROSITE" id="PS51192">
    <property type="entry name" value="HELICASE_ATP_BIND_1"/>
    <property type="match status" value="1"/>
</dbReference>
<dbReference type="GO" id="GO:0005886">
    <property type="term" value="C:plasma membrane"/>
    <property type="evidence" value="ECO:0007669"/>
    <property type="project" value="UniProtKB-SubCell"/>
</dbReference>
<dbReference type="GO" id="GO:0006605">
    <property type="term" value="P:protein targeting"/>
    <property type="evidence" value="ECO:0007669"/>
    <property type="project" value="UniProtKB-UniRule"/>
</dbReference>
<sequence>MLNFFSKLFDSNARQLEAFAPIIKQVNELEDSIKKIKDKEMPGKTAQFKKRLEGGETLDDILPEALATIREAIRRTTGERAYDVQLLAALSLYSGRIAEQKTGEGKTLSATLASYVRALANQGVHIVTVNDYLARRDAGWYGRAHLLLGLSVGVIYSGMGDQPGGLLDMDYTDETEEDDRLAHFRLVPRGESYRADVTYGTNNEFGFDYLRDNMVHRLGDKVQRGHYYAIVDEVDSILIDEARTPLIISAPDAGSTDKYSEFAKMVTTLTKDTDYDVDEKLKSATLTDYGIRRLEQRLGVKNLYEESYDSVHHVEQALKAATLFERDRDYVVKDGAVIIVDEHTGRMMYGRRFSDGLHQAIEAKEGVVVQQESRTMATISLQNYFRMYEHLSGMTGTASTEGEEFKKIYNLDVAIIPTNRAVARIDHPDFIFKTTRAKYAAIVREVEELHAKGQPVLIGTKSIDNNQIISKYLKRKNLPHHVLNAKNHTEEAKVISNAGSYGAITVATNIAGRGVDIVLGAPKAN</sequence>
<dbReference type="GO" id="GO:0005829">
    <property type="term" value="C:cytosol"/>
    <property type="evidence" value="ECO:0007669"/>
    <property type="project" value="TreeGrafter"/>
</dbReference>
<dbReference type="InterPro" id="IPR000185">
    <property type="entry name" value="SecA"/>
</dbReference>
<feature type="binding site" evidence="10">
    <location>
        <begin position="103"/>
        <end position="107"/>
    </location>
    <ligand>
        <name>ATP</name>
        <dbReference type="ChEBI" id="CHEBI:30616"/>
    </ligand>
</feature>
<evidence type="ECO:0000256" key="8">
    <source>
        <dbReference type="ARBA" id="ARBA00023010"/>
    </source>
</evidence>
<dbReference type="Pfam" id="PF21090">
    <property type="entry name" value="P-loop_SecA"/>
    <property type="match status" value="1"/>
</dbReference>
<keyword evidence="4 10" id="KW-0547">Nucleotide-binding</keyword>
<evidence type="ECO:0000256" key="7">
    <source>
        <dbReference type="ARBA" id="ARBA00022967"/>
    </source>
</evidence>
<comment type="subcellular location">
    <subcellularLocation>
        <location evidence="10">Cell membrane</location>
        <topology evidence="10">Peripheral membrane protein</topology>
        <orientation evidence="10">Cytoplasmic side</orientation>
    </subcellularLocation>
    <subcellularLocation>
        <location evidence="10">Cytoplasm</location>
    </subcellularLocation>
    <text evidence="10">Distribution is 50-50.</text>
</comment>
<dbReference type="EC" id="7.4.2.8" evidence="10"/>
<dbReference type="Gene3D" id="3.40.50.300">
    <property type="entry name" value="P-loop containing nucleotide triphosphate hydrolases"/>
    <property type="match status" value="2"/>
</dbReference>
<evidence type="ECO:0000259" key="12">
    <source>
        <dbReference type="PROSITE" id="PS51196"/>
    </source>
</evidence>
<keyword evidence="6 10" id="KW-0653">Protein transport</keyword>
<evidence type="ECO:0000256" key="5">
    <source>
        <dbReference type="ARBA" id="ARBA00022840"/>
    </source>
</evidence>
<dbReference type="InterPro" id="IPR011115">
    <property type="entry name" value="SecA_DEAD"/>
</dbReference>
<name>A0A2H0X0G3_9BACT</name>
<evidence type="ECO:0000313" key="14">
    <source>
        <dbReference type="Proteomes" id="UP000229574"/>
    </source>
</evidence>
<dbReference type="Pfam" id="PF01043">
    <property type="entry name" value="SecA_PP_bind"/>
    <property type="match status" value="1"/>
</dbReference>
<accession>A0A2H0X0G3</accession>